<feature type="binding site" evidence="16">
    <location>
        <position position="79"/>
    </location>
    <ligand>
        <name>Zn(2+)</name>
        <dbReference type="ChEBI" id="CHEBI:29105"/>
        <note>catalytic</note>
    </ligand>
</feature>
<dbReference type="SUPFAM" id="SSF54631">
    <property type="entry name" value="CBS-domain pair"/>
    <property type="match status" value="1"/>
</dbReference>
<accession>A0A917NRQ0</accession>
<dbReference type="PIRSF" id="PIRSF006404">
    <property type="entry name" value="UCP006404_Pept_M50_CBS"/>
    <property type="match status" value="1"/>
</dbReference>
<dbReference type="AlphaFoldDB" id="A0A917NRQ0"/>
<feature type="region of interest" description="Disordered" evidence="17">
    <location>
        <begin position="373"/>
        <end position="392"/>
    </location>
</feature>
<sequence length="392" mass="40965">MRLSAVMAMKGTVRLGSVRGVAVRAHWSVPLIMLLFAYGLADRTLPGYAPGLAPVVYAVAGVVGAVLLLASLVVHEAAHALTARRAGMSVRDVTLWALGGLTRMDRPTTARAAFTVAVSGPLASLLLGGVGLGAAAAVQAAPGWRILVAVLGWFGGTNLLLGVFNLLPAAPLDGGRVLLAALWWRTGDRERAQRAAGRSGQVVGIALAVVGWLAFARGMTGGLWLMIVGAFVGGAAAAERRWAELVTALRGVRVEEAMTSPVLTGRDWLTVDRFLSETAPRSGRSVLALLDFDGRPSGVVRLRRLTNVPPGQQQSVRVRDLATPLSACTVAAPDELLTSVLERLGTGSGLPVLVLEDDRLRGIVTAHDIDRARQCRSAPPRSGTPLLPPGSP</sequence>
<feature type="transmembrane region" description="Helical" evidence="14">
    <location>
        <begin position="195"/>
        <end position="215"/>
    </location>
</feature>
<keyword evidence="7" id="KW-0677">Repeat</keyword>
<feature type="transmembrane region" description="Helical" evidence="14">
    <location>
        <begin position="21"/>
        <end position="40"/>
    </location>
</feature>
<keyword evidence="11 14" id="KW-0482">Metalloprotease</keyword>
<evidence type="ECO:0000259" key="19">
    <source>
        <dbReference type="Pfam" id="PF02163"/>
    </source>
</evidence>
<dbReference type="PANTHER" id="PTHR39188">
    <property type="entry name" value="MEMBRANE-ASSOCIATED ZINC METALLOPROTEASE M50B"/>
    <property type="match status" value="1"/>
</dbReference>
<evidence type="ECO:0000256" key="2">
    <source>
        <dbReference type="ARBA" id="ARBA00007931"/>
    </source>
</evidence>
<keyword evidence="3 14" id="KW-1003">Cell membrane</keyword>
<dbReference type="InterPro" id="IPR000644">
    <property type="entry name" value="CBS_dom"/>
</dbReference>
<keyword evidence="4 14" id="KW-0645">Protease</keyword>
<feature type="transmembrane region" description="Helical" evidence="14">
    <location>
        <begin position="112"/>
        <end position="138"/>
    </location>
</feature>
<dbReference type="Pfam" id="PF02163">
    <property type="entry name" value="Peptidase_M50"/>
    <property type="match status" value="2"/>
</dbReference>
<evidence type="ECO:0000313" key="21">
    <source>
        <dbReference type="Proteomes" id="UP000657574"/>
    </source>
</evidence>
<evidence type="ECO:0000256" key="15">
    <source>
        <dbReference type="PIRSR" id="PIRSR006404-1"/>
    </source>
</evidence>
<feature type="domain" description="Peptidase M50" evidence="19">
    <location>
        <begin position="147"/>
        <end position="203"/>
    </location>
</feature>
<keyword evidence="21" id="KW-1185">Reference proteome</keyword>
<keyword evidence="6 14" id="KW-0479">Metal-binding</keyword>
<feature type="domain" description="CBS" evidence="18">
    <location>
        <begin position="327"/>
        <end position="372"/>
    </location>
</feature>
<feature type="binding site" evidence="16">
    <location>
        <position position="173"/>
    </location>
    <ligand>
        <name>Zn(2+)</name>
        <dbReference type="ChEBI" id="CHEBI:29105"/>
        <note>catalytic</note>
    </ligand>
</feature>
<name>A0A917NRQ0_9ACTN</name>
<evidence type="ECO:0000256" key="1">
    <source>
        <dbReference type="ARBA" id="ARBA00004651"/>
    </source>
</evidence>
<feature type="binding site" evidence="16">
    <location>
        <position position="75"/>
    </location>
    <ligand>
        <name>Zn(2+)</name>
        <dbReference type="ChEBI" id="CHEBI:29105"/>
        <note>catalytic</note>
    </ligand>
</feature>
<reference evidence="20" key="1">
    <citation type="journal article" date="2014" name="Int. J. Syst. Evol. Microbiol.">
        <title>Complete genome sequence of Corynebacterium casei LMG S-19264T (=DSM 44701T), isolated from a smear-ripened cheese.</title>
        <authorList>
            <consortium name="US DOE Joint Genome Institute (JGI-PGF)"/>
            <person name="Walter F."/>
            <person name="Albersmeier A."/>
            <person name="Kalinowski J."/>
            <person name="Ruckert C."/>
        </authorList>
    </citation>
    <scope>NUCLEOTIDE SEQUENCE</scope>
    <source>
        <strain evidence="20">JCM 3086</strain>
    </source>
</reference>
<dbReference type="GO" id="GO:0006508">
    <property type="term" value="P:proteolysis"/>
    <property type="evidence" value="ECO:0007669"/>
    <property type="project" value="UniProtKB-KW"/>
</dbReference>
<gene>
    <name evidence="20" type="ORF">GCM10010121_036420</name>
</gene>
<evidence type="ECO:0000256" key="14">
    <source>
        <dbReference type="PIRNR" id="PIRNR006404"/>
    </source>
</evidence>
<comment type="similarity">
    <text evidence="2 14">Belongs to the peptidase M50B family.</text>
</comment>
<keyword evidence="10 14" id="KW-1133">Transmembrane helix</keyword>
<evidence type="ECO:0000256" key="13">
    <source>
        <dbReference type="ARBA" id="ARBA00023136"/>
    </source>
</evidence>
<keyword evidence="12" id="KW-0129">CBS domain</keyword>
<evidence type="ECO:0000256" key="12">
    <source>
        <dbReference type="ARBA" id="ARBA00023122"/>
    </source>
</evidence>
<evidence type="ECO:0000313" key="20">
    <source>
        <dbReference type="EMBL" id="GGJ22120.1"/>
    </source>
</evidence>
<comment type="caution">
    <text evidence="20">The sequence shown here is derived from an EMBL/GenBank/DDBJ whole genome shotgun (WGS) entry which is preliminary data.</text>
</comment>
<evidence type="ECO:0000256" key="10">
    <source>
        <dbReference type="ARBA" id="ARBA00022989"/>
    </source>
</evidence>
<dbReference type="GO" id="GO:0046872">
    <property type="term" value="F:metal ion binding"/>
    <property type="evidence" value="ECO:0007669"/>
    <property type="project" value="UniProtKB-UniRule"/>
</dbReference>
<protein>
    <recommendedName>
        <fullName evidence="14">Zinc metalloprotease</fullName>
    </recommendedName>
</protein>
<evidence type="ECO:0000256" key="5">
    <source>
        <dbReference type="ARBA" id="ARBA00022692"/>
    </source>
</evidence>
<reference evidence="20" key="2">
    <citation type="submission" date="2020-09" db="EMBL/GenBank/DDBJ databases">
        <authorList>
            <person name="Sun Q."/>
            <person name="Ohkuma M."/>
        </authorList>
    </citation>
    <scope>NUCLEOTIDE SEQUENCE</scope>
    <source>
        <strain evidence="20">JCM 3086</strain>
    </source>
</reference>
<evidence type="ECO:0000256" key="17">
    <source>
        <dbReference type="SAM" id="MobiDB-lite"/>
    </source>
</evidence>
<keyword evidence="9 14" id="KW-0862">Zinc</keyword>
<keyword evidence="5 14" id="KW-0812">Transmembrane</keyword>
<dbReference type="Proteomes" id="UP000657574">
    <property type="component" value="Unassembled WGS sequence"/>
</dbReference>
<evidence type="ECO:0000256" key="6">
    <source>
        <dbReference type="ARBA" id="ARBA00022723"/>
    </source>
</evidence>
<dbReference type="GO" id="GO:0008237">
    <property type="term" value="F:metallopeptidase activity"/>
    <property type="evidence" value="ECO:0007669"/>
    <property type="project" value="UniProtKB-UniRule"/>
</dbReference>
<dbReference type="InterPro" id="IPR008915">
    <property type="entry name" value="Peptidase_M50"/>
</dbReference>
<proteinExistence type="inferred from homology"/>
<dbReference type="Pfam" id="PF00571">
    <property type="entry name" value="CBS"/>
    <property type="match status" value="1"/>
</dbReference>
<comment type="cofactor">
    <cofactor evidence="14 16">
        <name>Zn(2+)</name>
        <dbReference type="ChEBI" id="CHEBI:29105"/>
    </cofactor>
    <text evidence="14 16">Binds 1 zinc ion per subunit.</text>
</comment>
<comment type="subcellular location">
    <subcellularLocation>
        <location evidence="1 14">Cell membrane</location>
        <topology evidence="1 14">Multi-pass membrane protein</topology>
    </subcellularLocation>
</comment>
<feature type="transmembrane region" description="Helical" evidence="14">
    <location>
        <begin position="52"/>
        <end position="74"/>
    </location>
</feature>
<organism evidence="20 21">
    <name type="scientific">Streptomyces brasiliensis</name>
    <dbReference type="NCBI Taxonomy" id="1954"/>
    <lineage>
        <taxon>Bacteria</taxon>
        <taxon>Bacillati</taxon>
        <taxon>Actinomycetota</taxon>
        <taxon>Actinomycetes</taxon>
        <taxon>Kitasatosporales</taxon>
        <taxon>Streptomycetaceae</taxon>
        <taxon>Streptomyces</taxon>
    </lineage>
</organism>
<feature type="transmembrane region" description="Helical" evidence="14">
    <location>
        <begin position="221"/>
        <end position="238"/>
    </location>
</feature>
<evidence type="ECO:0000256" key="16">
    <source>
        <dbReference type="PIRSR" id="PIRSR006404-2"/>
    </source>
</evidence>
<dbReference type="InterPro" id="IPR046342">
    <property type="entry name" value="CBS_dom_sf"/>
</dbReference>
<evidence type="ECO:0000256" key="7">
    <source>
        <dbReference type="ARBA" id="ARBA00022737"/>
    </source>
</evidence>
<evidence type="ECO:0000256" key="4">
    <source>
        <dbReference type="ARBA" id="ARBA00022670"/>
    </source>
</evidence>
<dbReference type="GO" id="GO:0005886">
    <property type="term" value="C:plasma membrane"/>
    <property type="evidence" value="ECO:0007669"/>
    <property type="project" value="UniProtKB-SubCell"/>
</dbReference>
<evidence type="ECO:0000256" key="8">
    <source>
        <dbReference type="ARBA" id="ARBA00022801"/>
    </source>
</evidence>
<dbReference type="Gene3D" id="3.10.580.10">
    <property type="entry name" value="CBS-domain"/>
    <property type="match status" value="1"/>
</dbReference>
<evidence type="ECO:0000259" key="18">
    <source>
        <dbReference type="Pfam" id="PF00571"/>
    </source>
</evidence>
<dbReference type="InterPro" id="IPR016483">
    <property type="entry name" value="UCP006404_Pept_M50_CBS"/>
</dbReference>
<dbReference type="EMBL" id="BMQA01000010">
    <property type="protein sequence ID" value="GGJ22120.1"/>
    <property type="molecule type" value="Genomic_DNA"/>
</dbReference>
<evidence type="ECO:0000256" key="11">
    <source>
        <dbReference type="ARBA" id="ARBA00023049"/>
    </source>
</evidence>
<keyword evidence="8 14" id="KW-0378">Hydrolase</keyword>
<keyword evidence="13 14" id="KW-0472">Membrane</keyword>
<evidence type="ECO:0000256" key="3">
    <source>
        <dbReference type="ARBA" id="ARBA00022475"/>
    </source>
</evidence>
<dbReference type="PANTHER" id="PTHR39188:SF3">
    <property type="entry name" value="STAGE IV SPORULATION PROTEIN FB"/>
    <property type="match status" value="1"/>
</dbReference>
<feature type="active site" evidence="15">
    <location>
        <position position="76"/>
    </location>
</feature>
<feature type="transmembrane region" description="Helical" evidence="14">
    <location>
        <begin position="144"/>
        <end position="167"/>
    </location>
</feature>
<feature type="domain" description="Peptidase M50" evidence="19">
    <location>
        <begin position="65"/>
        <end position="136"/>
    </location>
</feature>
<evidence type="ECO:0000256" key="9">
    <source>
        <dbReference type="ARBA" id="ARBA00022833"/>
    </source>
</evidence>